<keyword evidence="2" id="KW-0167">Capsid protein</keyword>
<dbReference type="GO" id="GO:0005198">
    <property type="term" value="F:structural molecule activity"/>
    <property type="evidence" value="ECO:0007669"/>
    <property type="project" value="InterPro"/>
</dbReference>
<dbReference type="Pfam" id="PF00894">
    <property type="entry name" value="Luteo_coat"/>
    <property type="match status" value="1"/>
</dbReference>
<keyword evidence="3" id="KW-0946">Virion</keyword>
<dbReference type="PRINTS" id="PR00915">
    <property type="entry name" value="LUTEOGP1COAT"/>
</dbReference>
<evidence type="ECO:0000256" key="1">
    <source>
        <dbReference type="ARBA" id="ARBA00004328"/>
    </source>
</evidence>
<feature type="compositionally biased region" description="Polar residues" evidence="4">
    <location>
        <begin position="1"/>
        <end position="13"/>
    </location>
</feature>
<dbReference type="Proteomes" id="UP001236151">
    <property type="component" value="Segment"/>
</dbReference>
<sequence>MSTVVVKDNSNGTRQRRRRGRRAPRRAQPVVVVANSGQPRRRRNRRRNTRRNRRNAGPMGGASRGETLIFTKDNLNGDASGYLTFGPSLSEYPAFQNGMLKAYHEYKITLVTIQFVSEAASTAAGSIAYELDPHCSATSLSSTINKFGITKNGTRTFQAAKINGQQWHDTTQDQFRILYKGSGAKNTLAGSFRITMRVSMQNPK</sequence>
<accession>A0AAD1D951</accession>
<organism evidence="5 6">
    <name type="scientific">Panicum distortion mosaic virus</name>
    <dbReference type="NCBI Taxonomy" id="2420235"/>
    <lineage>
        <taxon>Viruses</taxon>
        <taxon>Riboviria</taxon>
        <taxon>Orthornavirae</taxon>
        <taxon>Pisuviricota</taxon>
        <taxon>Pisoniviricetes</taxon>
        <taxon>Sobelivirales</taxon>
        <taxon>Solemoviridae</taxon>
        <taxon>Polerovirus</taxon>
        <taxon>Polerovirus PDMV</taxon>
    </lineage>
</organism>
<evidence type="ECO:0000313" key="6">
    <source>
        <dbReference type="Proteomes" id="UP001236151"/>
    </source>
</evidence>
<evidence type="ECO:0000256" key="3">
    <source>
        <dbReference type="ARBA" id="ARBA00022844"/>
    </source>
</evidence>
<keyword evidence="6" id="KW-1185">Reference proteome</keyword>
<name>A0AAD1D951_9VIRU</name>
<feature type="compositionally biased region" description="Basic residues" evidence="4">
    <location>
        <begin position="39"/>
        <end position="54"/>
    </location>
</feature>
<dbReference type="EMBL" id="LC424839">
    <property type="protein sequence ID" value="BBG58112.1"/>
    <property type="molecule type" value="Genomic_RNA"/>
</dbReference>
<evidence type="ECO:0000313" key="5">
    <source>
        <dbReference type="EMBL" id="BBG58112.1"/>
    </source>
</evidence>
<reference evidence="5" key="1">
    <citation type="submission" date="2018-09" db="EMBL/GenBank/DDBJ databases">
        <title>Identification of a novel Polerovirus, Panicum distortion mosaic virus in Proso millet (Panicum miliaceum).</title>
        <authorList>
            <person name="Lee H.K."/>
        </authorList>
    </citation>
    <scope>NUCLEOTIDE SEQUENCE</scope>
    <source>
        <strain evidence="5">Uiseong</strain>
    </source>
</reference>
<feature type="region of interest" description="Disordered" evidence="4">
    <location>
        <begin position="1"/>
        <end position="67"/>
    </location>
</feature>
<dbReference type="InterPro" id="IPR001517">
    <property type="entry name" value="Luteo_coat"/>
</dbReference>
<evidence type="ECO:0000256" key="4">
    <source>
        <dbReference type="SAM" id="MobiDB-lite"/>
    </source>
</evidence>
<feature type="compositionally biased region" description="Basic residues" evidence="4">
    <location>
        <begin position="14"/>
        <end position="25"/>
    </location>
</feature>
<dbReference type="GO" id="GO:0019028">
    <property type="term" value="C:viral capsid"/>
    <property type="evidence" value="ECO:0007669"/>
    <property type="project" value="UniProtKB-KW"/>
</dbReference>
<proteinExistence type="predicted"/>
<comment type="subcellular location">
    <subcellularLocation>
        <location evidence="1">Virion</location>
    </subcellularLocation>
</comment>
<protein>
    <submittedName>
        <fullName evidence="5">P3 protein</fullName>
    </submittedName>
</protein>
<evidence type="ECO:0000256" key="2">
    <source>
        <dbReference type="ARBA" id="ARBA00022561"/>
    </source>
</evidence>